<evidence type="ECO:0000256" key="1">
    <source>
        <dbReference type="SAM" id="MobiDB-lite"/>
    </source>
</evidence>
<sequence length="802" mass="90153">MPLNPWRSDFELVHGLRAESGRGRSLEISESSNFVCVAVFKNCCFCLPLQKQSNITSTAAHGPIRSTVAMQAGMEVSEQEESGSSRSYLHSNDPEDPNTPTNGGVEAASEHLGDQGEENQSFGWILELKPSVYEAALVVPLFGRRAATAWVWFLLTINFVMQFAVVYILYTQVSEPEPSPSKDFYSREEESSLCSWARGDKGTSLKGLDGTVLVCSMDEVLLTRDFDTLDLDGDGRWTYAEAKKLDERHRALTGHRTNLGSVFDNLMLLVRQFAQSHPSFLCKPGDYVAGFLENQGWWYRNLTILGQQVHSGQKGTIVQSNAFTYGYNTLDKYFKVTEVSLMTMPDEVGTVCRMAPCIDTDYGRLDGTHHGGCAWYGFEGLTMEEEYPLGMNGSYDSGGLRLRDLCCFFGGGTTSPNRTGFGSYPINLAVQDIFPVTEFFQCTENHRESHCMRQFASMPRRYYKQELEPLLDLCLVADVDMCGNLLSRQAWPGLFAQGLKKHFWDMLENVTVPLLFKAAGTSEVRQLKAEAHCEAVMTHICPVLFKDLPQWKSRRLQECGQRATVSAPSHAFPLAEFQQSADFNAPMGLRTLVFQVFLNLLVCLWAIANVEELRDVITWWLTLCRMPEAKATPECVAKTESEEGQEQLRALPRCHRLLLIAFVHIPRSILFLMIFNVGILFLFVVRDMTDLVLNSLALTFLVTVDDLLFIAFVDQRTQDRVTQLQVETRIESPFGRLIRKSKLSRALLLFLPLLAVVVVQAVMHFKWTAEVGDSLSCLCEASGDMCFTDKALNATVSHIYQR</sequence>
<feature type="transmembrane region" description="Helical" evidence="2">
    <location>
        <begin position="691"/>
        <end position="713"/>
    </location>
</feature>
<feature type="transmembrane region" description="Helical" evidence="2">
    <location>
        <begin position="746"/>
        <end position="765"/>
    </location>
</feature>
<feature type="transmembrane region" description="Helical" evidence="2">
    <location>
        <begin position="587"/>
        <end position="608"/>
    </location>
</feature>
<name>A0A812QWC7_9DINO</name>
<keyword evidence="2" id="KW-0472">Membrane</keyword>
<proteinExistence type="predicted"/>
<feature type="transmembrane region" description="Helical" evidence="2">
    <location>
        <begin position="150"/>
        <end position="170"/>
    </location>
</feature>
<dbReference type="Proteomes" id="UP000604046">
    <property type="component" value="Unassembled WGS sequence"/>
</dbReference>
<dbReference type="EMBL" id="CAJNDS010002277">
    <property type="protein sequence ID" value="CAE7407510.1"/>
    <property type="molecule type" value="Genomic_DNA"/>
</dbReference>
<comment type="caution">
    <text evidence="3">The sequence shown here is derived from an EMBL/GenBank/DDBJ whole genome shotgun (WGS) entry which is preliminary data.</text>
</comment>
<dbReference type="OrthoDB" id="10629974at2759"/>
<dbReference type="AlphaFoldDB" id="A0A812QWC7"/>
<gene>
    <name evidence="3" type="ORF">SNAT2548_LOCUS22169</name>
</gene>
<protein>
    <submittedName>
        <fullName evidence="3">Uncharacterized protein</fullName>
    </submittedName>
</protein>
<keyword evidence="2" id="KW-0812">Transmembrane</keyword>
<accession>A0A812QWC7</accession>
<evidence type="ECO:0000313" key="4">
    <source>
        <dbReference type="Proteomes" id="UP000604046"/>
    </source>
</evidence>
<organism evidence="3 4">
    <name type="scientific">Symbiodinium natans</name>
    <dbReference type="NCBI Taxonomy" id="878477"/>
    <lineage>
        <taxon>Eukaryota</taxon>
        <taxon>Sar</taxon>
        <taxon>Alveolata</taxon>
        <taxon>Dinophyceae</taxon>
        <taxon>Suessiales</taxon>
        <taxon>Symbiodiniaceae</taxon>
        <taxon>Symbiodinium</taxon>
    </lineage>
</organism>
<keyword evidence="2" id="KW-1133">Transmembrane helix</keyword>
<evidence type="ECO:0000256" key="2">
    <source>
        <dbReference type="SAM" id="Phobius"/>
    </source>
</evidence>
<keyword evidence="4" id="KW-1185">Reference proteome</keyword>
<evidence type="ECO:0000313" key="3">
    <source>
        <dbReference type="EMBL" id="CAE7407510.1"/>
    </source>
</evidence>
<feature type="region of interest" description="Disordered" evidence="1">
    <location>
        <begin position="73"/>
        <end position="113"/>
    </location>
</feature>
<feature type="transmembrane region" description="Helical" evidence="2">
    <location>
        <begin position="657"/>
        <end position="685"/>
    </location>
</feature>
<reference evidence="3" key="1">
    <citation type="submission" date="2021-02" db="EMBL/GenBank/DDBJ databases">
        <authorList>
            <person name="Dougan E. K."/>
            <person name="Rhodes N."/>
            <person name="Thang M."/>
            <person name="Chan C."/>
        </authorList>
    </citation>
    <scope>NUCLEOTIDE SEQUENCE</scope>
</reference>